<dbReference type="Pfam" id="PF17921">
    <property type="entry name" value="Integrase_H2C2"/>
    <property type="match status" value="1"/>
</dbReference>
<dbReference type="InterPro" id="IPR012337">
    <property type="entry name" value="RNaseH-like_sf"/>
</dbReference>
<proteinExistence type="predicted"/>
<organism evidence="2 3">
    <name type="scientific">Dryococelus australis</name>
    <dbReference type="NCBI Taxonomy" id="614101"/>
    <lineage>
        <taxon>Eukaryota</taxon>
        <taxon>Metazoa</taxon>
        <taxon>Ecdysozoa</taxon>
        <taxon>Arthropoda</taxon>
        <taxon>Hexapoda</taxon>
        <taxon>Insecta</taxon>
        <taxon>Pterygota</taxon>
        <taxon>Neoptera</taxon>
        <taxon>Polyneoptera</taxon>
        <taxon>Phasmatodea</taxon>
        <taxon>Verophasmatodea</taxon>
        <taxon>Anareolatae</taxon>
        <taxon>Phasmatidae</taxon>
        <taxon>Eurycanthinae</taxon>
        <taxon>Dryococelus</taxon>
    </lineage>
</organism>
<reference evidence="2 3" key="1">
    <citation type="submission" date="2023-02" db="EMBL/GenBank/DDBJ databases">
        <title>LHISI_Scaffold_Assembly.</title>
        <authorList>
            <person name="Stuart O.P."/>
            <person name="Cleave R."/>
            <person name="Magrath M.J.L."/>
            <person name="Mikheyev A.S."/>
        </authorList>
    </citation>
    <scope>NUCLEOTIDE SEQUENCE [LARGE SCALE GENOMIC DNA]</scope>
    <source>
        <strain evidence="2">Daus_M_001</strain>
        <tissue evidence="2">Leg muscle</tissue>
    </source>
</reference>
<dbReference type="InterPro" id="IPR041588">
    <property type="entry name" value="Integrase_H2C2"/>
</dbReference>
<gene>
    <name evidence="2" type="ORF">PR048_016512</name>
</gene>
<evidence type="ECO:0000259" key="1">
    <source>
        <dbReference type="Pfam" id="PF17921"/>
    </source>
</evidence>
<evidence type="ECO:0000313" key="3">
    <source>
        <dbReference type="Proteomes" id="UP001159363"/>
    </source>
</evidence>
<dbReference type="InterPro" id="IPR052160">
    <property type="entry name" value="Gypsy_RT_Integrase-like"/>
</dbReference>
<dbReference type="Proteomes" id="UP001159363">
    <property type="component" value="Chromosome 4"/>
</dbReference>
<evidence type="ECO:0000313" key="2">
    <source>
        <dbReference type="EMBL" id="KAJ8884654.1"/>
    </source>
</evidence>
<sequence length="240" mass="27058">MSYPLPQLLKRQHNAVSAMLQHHLATASNITHHGQNAHTKQPDIMPNSTEIDCLPVAACSLVLQYAHSNNLMGHTGAEQIHRNVLKHFQWPGVAVNVSHFVRDCTACNHYKCRCTDYTQQQPRTLQDLFASMALDLKGPSPCTSTGKWFLVVMIDLFFSITCDKYMSPDNGKSSKKLILYTLKISTHTLLSDNGTLFLGHVWVVRFITTAIYYPRTNTIECSNQVLKTQQRLHAIKNHAS</sequence>
<keyword evidence="3" id="KW-1185">Reference proteome</keyword>
<dbReference type="SUPFAM" id="SSF53098">
    <property type="entry name" value="Ribonuclease H-like"/>
    <property type="match status" value="1"/>
</dbReference>
<accession>A0ABQ9HK02</accession>
<dbReference type="PANTHER" id="PTHR47266">
    <property type="entry name" value="ENDONUCLEASE-RELATED"/>
    <property type="match status" value="1"/>
</dbReference>
<dbReference type="EMBL" id="JARBHB010000005">
    <property type="protein sequence ID" value="KAJ8884654.1"/>
    <property type="molecule type" value="Genomic_DNA"/>
</dbReference>
<comment type="caution">
    <text evidence="2">The sequence shown here is derived from an EMBL/GenBank/DDBJ whole genome shotgun (WGS) entry which is preliminary data.</text>
</comment>
<name>A0ABQ9HK02_9NEOP</name>
<feature type="domain" description="Integrase zinc-binding" evidence="1">
    <location>
        <begin position="58"/>
        <end position="111"/>
    </location>
</feature>
<dbReference type="Gene3D" id="1.10.340.70">
    <property type="match status" value="1"/>
</dbReference>
<protein>
    <recommendedName>
        <fullName evidence="1">Integrase zinc-binding domain-containing protein</fullName>
    </recommendedName>
</protein>